<evidence type="ECO:0000256" key="2">
    <source>
        <dbReference type="ARBA" id="ARBA00001946"/>
    </source>
</evidence>
<feature type="binding site" evidence="12">
    <location>
        <position position="349"/>
    </location>
    <ligand>
        <name>substrate</name>
    </ligand>
</feature>
<evidence type="ECO:0000256" key="11">
    <source>
        <dbReference type="PIRSR" id="PIRSR605959-1"/>
    </source>
</evidence>
<feature type="binding site" evidence="12">
    <location>
        <position position="243"/>
    </location>
    <ligand>
        <name>substrate</name>
    </ligand>
</feature>
<keyword evidence="6" id="KW-0378">Hydrolase</keyword>
<dbReference type="GO" id="GO:0046872">
    <property type="term" value="F:metal ion binding"/>
    <property type="evidence" value="ECO:0007669"/>
    <property type="project" value="UniProtKB-KW"/>
</dbReference>
<dbReference type="GO" id="GO:0006572">
    <property type="term" value="P:L-tyrosine catabolic process"/>
    <property type="evidence" value="ECO:0007669"/>
    <property type="project" value="UniProtKB-KW"/>
</dbReference>
<evidence type="ECO:0000259" key="14">
    <source>
        <dbReference type="Pfam" id="PF01557"/>
    </source>
</evidence>
<dbReference type="SUPFAM" id="SSF56529">
    <property type="entry name" value="FAH"/>
    <property type="match status" value="1"/>
</dbReference>
<dbReference type="InterPro" id="IPR011234">
    <property type="entry name" value="Fumarylacetoacetase-like_C"/>
</dbReference>
<evidence type="ECO:0000256" key="7">
    <source>
        <dbReference type="ARBA" id="ARBA00022837"/>
    </source>
</evidence>
<feature type="binding site" evidence="13">
    <location>
        <position position="252"/>
    </location>
    <ligand>
        <name>Mg(2+)</name>
        <dbReference type="ChEBI" id="CHEBI:18420"/>
    </ligand>
</feature>
<proteinExistence type="predicted"/>
<feature type="binding site" evidence="13">
    <location>
        <position position="232"/>
    </location>
    <ligand>
        <name>Ca(2+)</name>
        <dbReference type="ChEBI" id="CHEBI:29108"/>
    </ligand>
</feature>
<organism evidence="16 17">
    <name type="scientific">Aliiroseovarius crassostreae</name>
    <dbReference type="NCBI Taxonomy" id="154981"/>
    <lineage>
        <taxon>Bacteria</taxon>
        <taxon>Pseudomonadati</taxon>
        <taxon>Pseudomonadota</taxon>
        <taxon>Alphaproteobacteria</taxon>
        <taxon>Rhodobacterales</taxon>
        <taxon>Paracoccaceae</taxon>
        <taxon>Aliiroseovarius</taxon>
    </lineage>
</organism>
<dbReference type="EC" id="3.7.1.2" evidence="4"/>
<protein>
    <recommendedName>
        <fullName evidence="4">fumarylacetoacetase</fullName>
        <ecNumber evidence="4">3.7.1.2</ecNumber>
    </recommendedName>
</protein>
<feature type="binding site" evidence="13">
    <location>
        <position position="256"/>
    </location>
    <ligand>
        <name>Mg(2+)</name>
        <dbReference type="ChEBI" id="CHEBI:18420"/>
    </ligand>
</feature>
<evidence type="ECO:0000256" key="10">
    <source>
        <dbReference type="ARBA" id="ARBA00023232"/>
    </source>
</evidence>
<dbReference type="AlphaFoldDB" id="A0A0P7JTW4"/>
<dbReference type="PANTHER" id="PTHR43069:SF2">
    <property type="entry name" value="FUMARYLACETOACETASE"/>
    <property type="match status" value="1"/>
</dbReference>
<evidence type="ECO:0000256" key="4">
    <source>
        <dbReference type="ARBA" id="ARBA00012094"/>
    </source>
</evidence>
<keyword evidence="17" id="KW-1185">Reference proteome</keyword>
<name>A0A0P7JTW4_9RHOB</name>
<reference evidence="16 17" key="1">
    <citation type="submission" date="2015-09" db="EMBL/GenBank/DDBJ databases">
        <title>Draft genome sequence of Aliiroseovarius crassostreae CV919-312TSm, the causative agent of Roseovarius Oyster Disease (formerly Juvenile Oyster Disease).</title>
        <authorList>
            <person name="Kessner L."/>
            <person name="Spinard E."/>
            <person name="Nelson D."/>
        </authorList>
    </citation>
    <scope>NUCLEOTIDE SEQUENCE [LARGE SCALE GENOMIC DNA]</scope>
    <source>
        <strain evidence="16 17">CV919-312</strain>
    </source>
</reference>
<comment type="cofactor">
    <cofactor evidence="1 13">
        <name>Ca(2+)</name>
        <dbReference type="ChEBI" id="CHEBI:29108"/>
    </cofactor>
</comment>
<evidence type="ECO:0000313" key="17">
    <source>
        <dbReference type="Proteomes" id="UP000050471"/>
    </source>
</evidence>
<dbReference type="STRING" id="154981.AKJ29_06235"/>
<feature type="binding site" evidence="12">
    <location>
        <position position="128"/>
    </location>
    <ligand>
        <name>substrate</name>
    </ligand>
</feature>
<keyword evidence="5 13" id="KW-0479">Metal-binding</keyword>
<dbReference type="NCBIfam" id="TIGR01266">
    <property type="entry name" value="fum_ac_acetase"/>
    <property type="match status" value="1"/>
</dbReference>
<sequence>MSQLKKSWVDSANSAETPFPLNNLPYGVFSTADSAPRCGVAIGDMILDMAGAEEAGLIEISDDPVFDVPFWNELMELGSDAWAALRARLEQLLGEHSGERGAVEPFLVAQADAELHMPFLVSEYTDFYAGRQHAANMGAILRGSPDLPANWLHIPIGYNGRASSVVVSGTPIHRPNGQRKAPDAEMPSFGPSMRLDIELEMGAIVGKPSAFGQPITVDEADDMIFGYVLLNDWSARDIQGWEYQPLGPFQGKAFGTSISPWIVTASALEEFRAPTPEREKELLPYLDGSKDGLYDIELQVLMQPEGAEKVSVVGETNYTRMYYSAAEQLCHHAIGGCGMNVGDLLGSGTISGPTKTEYGSLMEMSWAGREPFTLDTGETRTFIEDGDTLTLRGAAKGDGFQIGFGDCTGQILPAKSWPK</sequence>
<dbReference type="InterPro" id="IPR036663">
    <property type="entry name" value="Fumarylacetoacetase_C_sf"/>
</dbReference>
<evidence type="ECO:0000256" key="5">
    <source>
        <dbReference type="ARBA" id="ARBA00022723"/>
    </source>
</evidence>
<dbReference type="GO" id="GO:1902000">
    <property type="term" value="P:homogentisate catabolic process"/>
    <property type="evidence" value="ECO:0007669"/>
    <property type="project" value="TreeGrafter"/>
</dbReference>
<evidence type="ECO:0000313" key="16">
    <source>
        <dbReference type="EMBL" id="KPN64828.1"/>
    </source>
</evidence>
<dbReference type="EMBL" id="LKBA01000001">
    <property type="protein sequence ID" value="KPN64828.1"/>
    <property type="molecule type" value="Genomic_DNA"/>
</dbReference>
<comment type="cofactor">
    <cofactor evidence="2 13">
        <name>Mg(2+)</name>
        <dbReference type="ChEBI" id="CHEBI:18420"/>
    </cofactor>
</comment>
<evidence type="ECO:0000256" key="1">
    <source>
        <dbReference type="ARBA" id="ARBA00001913"/>
    </source>
</evidence>
<dbReference type="Pfam" id="PF09298">
    <property type="entry name" value="FAA_hydrolase_N"/>
    <property type="match status" value="1"/>
</dbReference>
<feature type="binding site" evidence="13">
    <location>
        <position position="126"/>
    </location>
    <ligand>
        <name>Ca(2+)</name>
        <dbReference type="ChEBI" id="CHEBI:29108"/>
    </ligand>
</feature>
<keyword evidence="9" id="KW-0828">Tyrosine catabolism</keyword>
<evidence type="ECO:0000256" key="8">
    <source>
        <dbReference type="ARBA" id="ARBA00022842"/>
    </source>
</evidence>
<evidence type="ECO:0000256" key="13">
    <source>
        <dbReference type="PIRSR" id="PIRSR605959-3"/>
    </source>
</evidence>
<feature type="binding site" evidence="12">
    <location>
        <position position="239"/>
    </location>
    <ligand>
        <name>substrate</name>
    </ligand>
</feature>
<dbReference type="PANTHER" id="PTHR43069">
    <property type="entry name" value="FUMARYLACETOACETASE"/>
    <property type="match status" value="1"/>
</dbReference>
<accession>A0A0P7JTW4</accession>
<keyword evidence="8 13" id="KW-0460">Magnesium</keyword>
<dbReference type="Pfam" id="PF01557">
    <property type="entry name" value="FAA_hydrolase"/>
    <property type="match status" value="1"/>
</dbReference>
<feature type="binding site" evidence="12">
    <location>
        <position position="142"/>
    </location>
    <ligand>
        <name>substrate</name>
    </ligand>
</feature>
<feature type="binding site" evidence="13">
    <location>
        <position position="232"/>
    </location>
    <ligand>
        <name>Mg(2+)</name>
        <dbReference type="ChEBI" id="CHEBI:18420"/>
    </ligand>
</feature>
<feature type="active site" description="Proton acceptor" evidence="11">
    <location>
        <position position="133"/>
    </location>
</feature>
<evidence type="ECO:0000256" key="9">
    <source>
        <dbReference type="ARBA" id="ARBA00022878"/>
    </source>
</evidence>
<dbReference type="InterPro" id="IPR005959">
    <property type="entry name" value="Fumarylacetoacetase"/>
</dbReference>
<dbReference type="InterPro" id="IPR036462">
    <property type="entry name" value="Fumarylacetoacetase_N_sf"/>
</dbReference>
<dbReference type="OrthoDB" id="3766879at2"/>
<feature type="binding site" evidence="13">
    <location>
        <position position="198"/>
    </location>
    <ligand>
        <name>Ca(2+)</name>
        <dbReference type="ChEBI" id="CHEBI:29108"/>
    </ligand>
</feature>
<keyword evidence="7 13" id="KW-0106">Calcium</keyword>
<dbReference type="Proteomes" id="UP000050471">
    <property type="component" value="Unassembled WGS sequence"/>
</dbReference>
<dbReference type="GO" id="GO:0006559">
    <property type="term" value="P:L-phenylalanine catabolic process"/>
    <property type="evidence" value="ECO:0007669"/>
    <property type="project" value="UniProtKB-UniPathway"/>
</dbReference>
<comment type="pathway">
    <text evidence="3">Amino-acid degradation; L-phenylalanine degradation; acetoacetate and fumarate from L-phenylalanine: step 6/6.</text>
</comment>
<gene>
    <name evidence="16" type="ORF">AKJ29_06235</name>
</gene>
<keyword evidence="10" id="KW-0585">Phenylalanine catabolism</keyword>
<feature type="domain" description="Fumarylacetoacetase-like C-terminal" evidence="14">
    <location>
        <begin position="124"/>
        <end position="407"/>
    </location>
</feature>
<dbReference type="Gene3D" id="2.30.30.230">
    <property type="entry name" value="Fumarylacetoacetase, N-terminal domain"/>
    <property type="match status" value="1"/>
</dbReference>
<evidence type="ECO:0000256" key="6">
    <source>
        <dbReference type="ARBA" id="ARBA00022801"/>
    </source>
</evidence>
<comment type="caution">
    <text evidence="16">The sequence shown here is derived from an EMBL/GenBank/DDBJ whole genome shotgun (WGS) entry which is preliminary data.</text>
</comment>
<dbReference type="InterPro" id="IPR015377">
    <property type="entry name" value="Fumarylacetoacetase_N"/>
</dbReference>
<dbReference type="RefSeq" id="WP_055187307.1">
    <property type="nucleotide sequence ID" value="NZ_FPBS01000044.1"/>
</dbReference>
<feature type="binding site" evidence="13">
    <location>
        <position position="200"/>
    </location>
    <ligand>
        <name>Ca(2+)</name>
        <dbReference type="ChEBI" id="CHEBI:29108"/>
    </ligand>
</feature>
<dbReference type="Gene3D" id="3.90.850.10">
    <property type="entry name" value="Fumarylacetoacetase-like, C-terminal domain"/>
    <property type="match status" value="1"/>
</dbReference>
<dbReference type="UniPathway" id="UPA00139">
    <property type="reaction ID" value="UER00341"/>
</dbReference>
<evidence type="ECO:0000259" key="15">
    <source>
        <dbReference type="Pfam" id="PF09298"/>
    </source>
</evidence>
<evidence type="ECO:0000256" key="12">
    <source>
        <dbReference type="PIRSR" id="PIRSR605959-2"/>
    </source>
</evidence>
<feature type="domain" description="Fumarylacetoacetase N-terminal" evidence="15">
    <location>
        <begin position="22"/>
        <end position="118"/>
    </location>
</feature>
<evidence type="ECO:0000256" key="3">
    <source>
        <dbReference type="ARBA" id="ARBA00004782"/>
    </source>
</evidence>
<dbReference type="GO" id="GO:0004334">
    <property type="term" value="F:fumarylacetoacetase activity"/>
    <property type="evidence" value="ECO:0007669"/>
    <property type="project" value="UniProtKB-EC"/>
</dbReference>
<dbReference type="SUPFAM" id="SSF63433">
    <property type="entry name" value="Fumarylacetoacetate hydrolase, FAH, N-terminal domain"/>
    <property type="match status" value="1"/>
</dbReference>